<sequence length="242" mass="26373">MTCSSAQSVPAFFIFGDSAADVGNNNYVATVAKANTIPNGIDFGNPTGRFTNGRTVFDILQQQVGFKNFSPAYLAPTTVGDVILQGVNYAASASGIFNSTGSQYGETVSFDTQLKYHGRITLAIMSRIGVAATQKLLRKSIYAIALGANDILSKDSHTSKLTQDEFLDFVISRFRSQLQVLRTQLLHAALFSGTMEDFSAAVHFQKFVLTDQNAANLVTAKYMMEGNLTYMFPMNVRQLVQS</sequence>
<evidence type="ECO:0000256" key="6">
    <source>
        <dbReference type="ARBA" id="ARBA00022963"/>
    </source>
</evidence>
<evidence type="ECO:0000256" key="4">
    <source>
        <dbReference type="ARBA" id="ARBA00022729"/>
    </source>
</evidence>
<dbReference type="Gene3D" id="3.40.50.1110">
    <property type="entry name" value="SGNH hydrolase"/>
    <property type="match status" value="1"/>
</dbReference>
<keyword evidence="6" id="KW-0442">Lipid degradation</keyword>
<dbReference type="InterPro" id="IPR001087">
    <property type="entry name" value="GDSL"/>
</dbReference>
<evidence type="ECO:0000256" key="3">
    <source>
        <dbReference type="ARBA" id="ARBA00022525"/>
    </source>
</evidence>
<keyword evidence="4" id="KW-0732">Signal</keyword>
<organism evidence="8 9">
    <name type="scientific">Malus baccata</name>
    <name type="common">Siberian crab apple</name>
    <name type="synonym">Pyrus baccata</name>
    <dbReference type="NCBI Taxonomy" id="106549"/>
    <lineage>
        <taxon>Eukaryota</taxon>
        <taxon>Viridiplantae</taxon>
        <taxon>Streptophyta</taxon>
        <taxon>Embryophyta</taxon>
        <taxon>Tracheophyta</taxon>
        <taxon>Spermatophyta</taxon>
        <taxon>Magnoliopsida</taxon>
        <taxon>eudicotyledons</taxon>
        <taxon>Gunneridae</taxon>
        <taxon>Pentapetalae</taxon>
        <taxon>rosids</taxon>
        <taxon>fabids</taxon>
        <taxon>Rosales</taxon>
        <taxon>Rosaceae</taxon>
        <taxon>Amygdaloideae</taxon>
        <taxon>Maleae</taxon>
        <taxon>Malus</taxon>
    </lineage>
</organism>
<dbReference type="GO" id="GO:0016042">
    <property type="term" value="P:lipid catabolic process"/>
    <property type="evidence" value="ECO:0007669"/>
    <property type="project" value="UniProtKB-KW"/>
</dbReference>
<dbReference type="PANTHER" id="PTHR45650:SF4">
    <property type="entry name" value="GDSL-LIKE LIPASE_ACYLHYDROLASE FAMILY PROTEIN, EXPRESSED"/>
    <property type="match status" value="1"/>
</dbReference>
<comment type="caution">
    <text evidence="8">The sequence shown here is derived from an EMBL/GenBank/DDBJ whole genome shotgun (WGS) entry which is preliminary data.</text>
</comment>
<protein>
    <recommendedName>
        <fullName evidence="10">GDSL esterase/lipase</fullName>
    </recommendedName>
</protein>
<evidence type="ECO:0000256" key="2">
    <source>
        <dbReference type="ARBA" id="ARBA00008668"/>
    </source>
</evidence>
<keyword evidence="3" id="KW-0964">Secreted</keyword>
<reference evidence="8 9" key="1">
    <citation type="journal article" date="2019" name="G3 (Bethesda)">
        <title>Sequencing of a Wild Apple (Malus baccata) Genome Unravels the Differences Between Cultivated and Wild Apple Species Regarding Disease Resistance and Cold Tolerance.</title>
        <authorList>
            <person name="Chen X."/>
        </authorList>
    </citation>
    <scope>NUCLEOTIDE SEQUENCE [LARGE SCALE GENOMIC DNA]</scope>
    <source>
        <strain evidence="9">cv. Shandingzi</strain>
        <tissue evidence="8">Leaves</tissue>
    </source>
</reference>
<evidence type="ECO:0000256" key="1">
    <source>
        <dbReference type="ARBA" id="ARBA00004613"/>
    </source>
</evidence>
<comment type="subcellular location">
    <subcellularLocation>
        <location evidence="1">Secreted</location>
    </subcellularLocation>
</comment>
<dbReference type="EMBL" id="VIEB01000160">
    <property type="protein sequence ID" value="TQE03193.1"/>
    <property type="molecule type" value="Genomic_DNA"/>
</dbReference>
<evidence type="ECO:0008006" key="10">
    <source>
        <dbReference type="Google" id="ProtNLM"/>
    </source>
</evidence>
<evidence type="ECO:0000313" key="8">
    <source>
        <dbReference type="EMBL" id="TQE03193.1"/>
    </source>
</evidence>
<comment type="similarity">
    <text evidence="2">Belongs to the 'GDSL' lipolytic enzyme family.</text>
</comment>
<dbReference type="Proteomes" id="UP000315295">
    <property type="component" value="Unassembled WGS sequence"/>
</dbReference>
<dbReference type="Pfam" id="PF00657">
    <property type="entry name" value="Lipase_GDSL"/>
    <property type="match status" value="1"/>
</dbReference>
<dbReference type="STRING" id="106549.A0A540MY52"/>
<keyword evidence="7" id="KW-0443">Lipid metabolism</keyword>
<accession>A0A540MY52</accession>
<dbReference type="InterPro" id="IPR051238">
    <property type="entry name" value="GDSL_esterase/lipase"/>
</dbReference>
<gene>
    <name evidence="8" type="ORF">C1H46_011196</name>
</gene>
<evidence type="ECO:0000256" key="5">
    <source>
        <dbReference type="ARBA" id="ARBA00022801"/>
    </source>
</evidence>
<evidence type="ECO:0000256" key="7">
    <source>
        <dbReference type="ARBA" id="ARBA00023098"/>
    </source>
</evidence>
<keyword evidence="9" id="KW-1185">Reference proteome</keyword>
<dbReference type="PANTHER" id="PTHR45650">
    <property type="entry name" value="GDSL-LIKE LIPASE/ACYLHYDROLASE-RELATED"/>
    <property type="match status" value="1"/>
</dbReference>
<keyword evidence="5" id="KW-0378">Hydrolase</keyword>
<dbReference type="GO" id="GO:0005576">
    <property type="term" value="C:extracellular region"/>
    <property type="evidence" value="ECO:0007669"/>
    <property type="project" value="UniProtKB-SubCell"/>
</dbReference>
<dbReference type="InterPro" id="IPR036514">
    <property type="entry name" value="SGNH_hydro_sf"/>
</dbReference>
<name>A0A540MY52_MALBA</name>
<dbReference type="AlphaFoldDB" id="A0A540MY52"/>
<evidence type="ECO:0000313" key="9">
    <source>
        <dbReference type="Proteomes" id="UP000315295"/>
    </source>
</evidence>
<dbReference type="GO" id="GO:0016788">
    <property type="term" value="F:hydrolase activity, acting on ester bonds"/>
    <property type="evidence" value="ECO:0007669"/>
    <property type="project" value="InterPro"/>
</dbReference>
<proteinExistence type="inferred from homology"/>